<dbReference type="PANTHER" id="PTHR35526">
    <property type="entry name" value="ANTI-SIGMA-F FACTOR RSBW-RELATED"/>
    <property type="match status" value="1"/>
</dbReference>
<dbReference type="GO" id="GO:0004674">
    <property type="term" value="F:protein serine/threonine kinase activity"/>
    <property type="evidence" value="ECO:0007669"/>
    <property type="project" value="UniProtKB-KW"/>
</dbReference>
<dbReference type="Pfam" id="PF13581">
    <property type="entry name" value="HATPase_c_2"/>
    <property type="match status" value="1"/>
</dbReference>
<dbReference type="InterPro" id="IPR050267">
    <property type="entry name" value="Anti-sigma-factor_SerPK"/>
</dbReference>
<dbReference type="CDD" id="cd16936">
    <property type="entry name" value="HATPase_RsbW-like"/>
    <property type="match status" value="1"/>
</dbReference>
<dbReference type="EMBL" id="SOAU01000001">
    <property type="protein sequence ID" value="TDT17859.1"/>
    <property type="molecule type" value="Genomic_DNA"/>
</dbReference>
<name>A0A4R7I4I1_9ACTN</name>
<dbReference type="AlphaFoldDB" id="A0A4R7I4I1"/>
<keyword evidence="3" id="KW-0418">Kinase</keyword>
<dbReference type="Gene3D" id="3.30.565.10">
    <property type="entry name" value="Histidine kinase-like ATPase, C-terminal domain"/>
    <property type="match status" value="1"/>
</dbReference>
<feature type="domain" description="Histidine kinase/HSP90-like ATPase" evidence="2">
    <location>
        <begin position="35"/>
        <end position="140"/>
    </location>
</feature>
<accession>A0A4R7I4I1</accession>
<dbReference type="SUPFAM" id="SSF55874">
    <property type="entry name" value="ATPase domain of HSP90 chaperone/DNA topoisomerase II/histidine kinase"/>
    <property type="match status" value="1"/>
</dbReference>
<keyword evidence="4" id="KW-1185">Reference proteome</keyword>
<dbReference type="RefSeq" id="WP_133870116.1">
    <property type="nucleotide sequence ID" value="NZ_SOAU01000001.1"/>
</dbReference>
<keyword evidence="1" id="KW-0723">Serine/threonine-protein kinase</keyword>
<evidence type="ECO:0000256" key="1">
    <source>
        <dbReference type="ARBA" id="ARBA00022527"/>
    </source>
</evidence>
<dbReference type="PANTHER" id="PTHR35526:SF3">
    <property type="entry name" value="ANTI-SIGMA-F FACTOR RSBW"/>
    <property type="match status" value="1"/>
</dbReference>
<dbReference type="InterPro" id="IPR003594">
    <property type="entry name" value="HATPase_dom"/>
</dbReference>
<dbReference type="Proteomes" id="UP000294558">
    <property type="component" value="Unassembled WGS sequence"/>
</dbReference>
<gene>
    <name evidence="3" type="ORF">BDK89_3472</name>
</gene>
<proteinExistence type="predicted"/>
<dbReference type="InterPro" id="IPR036890">
    <property type="entry name" value="HATPase_C_sf"/>
</dbReference>
<evidence type="ECO:0000259" key="2">
    <source>
        <dbReference type="Pfam" id="PF13581"/>
    </source>
</evidence>
<organism evidence="3 4">
    <name type="scientific">Ilumatobacter fluminis</name>
    <dbReference type="NCBI Taxonomy" id="467091"/>
    <lineage>
        <taxon>Bacteria</taxon>
        <taxon>Bacillati</taxon>
        <taxon>Actinomycetota</taxon>
        <taxon>Acidimicrobiia</taxon>
        <taxon>Acidimicrobiales</taxon>
        <taxon>Ilumatobacteraceae</taxon>
        <taxon>Ilumatobacter</taxon>
    </lineage>
</organism>
<protein>
    <submittedName>
        <fullName evidence="3">Histidine kinase-like protein</fullName>
    </submittedName>
</protein>
<comment type="caution">
    <text evidence="3">The sequence shown here is derived from an EMBL/GenBank/DDBJ whole genome shotgun (WGS) entry which is preliminary data.</text>
</comment>
<reference evidence="3 4" key="1">
    <citation type="submission" date="2019-03" db="EMBL/GenBank/DDBJ databases">
        <title>Sequencing the genomes of 1000 actinobacteria strains.</title>
        <authorList>
            <person name="Klenk H.-P."/>
        </authorList>
    </citation>
    <scope>NUCLEOTIDE SEQUENCE [LARGE SCALE GENOMIC DNA]</scope>
    <source>
        <strain evidence="3 4">DSM 18936</strain>
    </source>
</reference>
<evidence type="ECO:0000313" key="4">
    <source>
        <dbReference type="Proteomes" id="UP000294558"/>
    </source>
</evidence>
<evidence type="ECO:0000313" key="3">
    <source>
        <dbReference type="EMBL" id="TDT17859.1"/>
    </source>
</evidence>
<sequence length="163" mass="17717">MSGVATVQANREPEAARTEFPTRRALRLDRRDEVAKRARRAVQEHCEGRVDDDVNDQARLVASELVTNAFEHCTSGIVTLDVSIAGEAVVLTVTSPGSNDTRGIPPVNAWRVSPPTYPSGRGLGMIRRIADEVIVDAGSGPDGRHWQVVSVRLTPESVGQRPR</sequence>
<keyword evidence="3" id="KW-0808">Transferase</keyword>
<dbReference type="OrthoDB" id="4166172at2"/>